<dbReference type="NCBIfam" id="TIGR04517">
    <property type="entry name" value="rSAM_PoyD"/>
    <property type="match status" value="1"/>
</dbReference>
<dbReference type="Proteomes" id="UP000030700">
    <property type="component" value="Unassembled WGS sequence"/>
</dbReference>
<dbReference type="InterPro" id="IPR030950">
    <property type="entry name" value="rSAM_PoyD"/>
</dbReference>
<reference evidence="1" key="1">
    <citation type="journal article" date="2015" name="PeerJ">
        <title>First genomic representation of candidate bacterial phylum KSB3 points to enhanced environmental sensing as a trigger of wastewater bulking.</title>
        <authorList>
            <person name="Sekiguchi Y."/>
            <person name="Ohashi A."/>
            <person name="Parks D.H."/>
            <person name="Yamauchi T."/>
            <person name="Tyson G.W."/>
            <person name="Hugenholtz P."/>
        </authorList>
    </citation>
    <scope>NUCLEOTIDE SEQUENCE [LARGE SCALE GENOMIC DNA]</scope>
</reference>
<keyword evidence="2" id="KW-1185">Reference proteome</keyword>
<evidence type="ECO:0000313" key="1">
    <source>
        <dbReference type="EMBL" id="GAK51471.1"/>
    </source>
</evidence>
<dbReference type="STRING" id="1499966.U14_02715"/>
<name>A0A081BM55_9BACT</name>
<dbReference type="EMBL" id="DF820457">
    <property type="protein sequence ID" value="GAK51471.1"/>
    <property type="molecule type" value="Genomic_DNA"/>
</dbReference>
<gene>
    <name evidence="1" type="ORF">U14_02715</name>
</gene>
<protein>
    <submittedName>
        <fullName evidence="1">Predicted Fe-S-cluster redox enzyme</fullName>
    </submittedName>
</protein>
<organism evidence="1">
    <name type="scientific">Candidatus Moduliflexus flocculans</name>
    <dbReference type="NCBI Taxonomy" id="1499966"/>
    <lineage>
        <taxon>Bacteria</taxon>
        <taxon>Candidatus Moduliflexota</taxon>
        <taxon>Candidatus Moduliflexia</taxon>
        <taxon>Candidatus Moduliflexales</taxon>
        <taxon>Candidatus Moduliflexaceae</taxon>
    </lineage>
</organism>
<dbReference type="AlphaFoldDB" id="A0A081BM55"/>
<proteinExistence type="predicted"/>
<sequence>MLNPQPSNSCHNVVELFGTFSEQELATIAQIKRFFEWTEGDPEFCREVDAGTFRPEARERLRRIGISFAPDELAILWKSPESVQQFMRAVRTKKTQELPANILEDIAAYPLFHLWARFLTLKEELYAMLRNRVLPVETNPAFDAWRKRRVHSARSELGIYGYHISHPVLSFELSDGCSVGCWFCAFAARKLTDNLDYAIHKEFFRSIVEACVDIFGAEQTGRTMLYCGTEPHDNPHYFEFLRDYTDICGAAPFTSTAVGTDAPWLRQLIAFYKERKFPASLRISVLSKAALFKIHELYSPEELLDVDLLMQMKEHVRPKVSSGRVLKEEDGLRGKEDGEYLNGVVPQGTIECMSGFMVSFVTRTIQLISPCYSSSKWPYGYRVFDNASFTDAADFRKAIESLIDRNMPESPRADMPMRFRDDLRYRPTDEGFDLVSPNQVHHFRGKAPHRFLGDAISRQAFTYKELTEEMVANQFNLITVVAMVKSLFDHGLLDEVYQ</sequence>
<evidence type="ECO:0000313" key="2">
    <source>
        <dbReference type="Proteomes" id="UP000030700"/>
    </source>
</evidence>
<accession>A0A081BM55</accession>
<dbReference type="HOGENOM" id="CLU_044204_0_0_0"/>